<accession>A0A484KHI7</accession>
<organism evidence="1 2">
    <name type="scientific">Cuscuta campestris</name>
    <dbReference type="NCBI Taxonomy" id="132261"/>
    <lineage>
        <taxon>Eukaryota</taxon>
        <taxon>Viridiplantae</taxon>
        <taxon>Streptophyta</taxon>
        <taxon>Embryophyta</taxon>
        <taxon>Tracheophyta</taxon>
        <taxon>Spermatophyta</taxon>
        <taxon>Magnoliopsida</taxon>
        <taxon>eudicotyledons</taxon>
        <taxon>Gunneridae</taxon>
        <taxon>Pentapetalae</taxon>
        <taxon>asterids</taxon>
        <taxon>lamiids</taxon>
        <taxon>Solanales</taxon>
        <taxon>Convolvulaceae</taxon>
        <taxon>Cuscuteae</taxon>
        <taxon>Cuscuta</taxon>
        <taxon>Cuscuta subgen. Grammica</taxon>
        <taxon>Cuscuta sect. Cleistogrammica</taxon>
    </lineage>
</organism>
<name>A0A484KHI7_9ASTE</name>
<proteinExistence type="predicted"/>
<dbReference type="AlphaFoldDB" id="A0A484KHI7"/>
<keyword evidence="2" id="KW-1185">Reference proteome</keyword>
<dbReference type="EMBL" id="OOIL02000161">
    <property type="protein sequence ID" value="VFQ61396.1"/>
    <property type="molecule type" value="Genomic_DNA"/>
</dbReference>
<reference evidence="1 2" key="1">
    <citation type="submission" date="2018-04" db="EMBL/GenBank/DDBJ databases">
        <authorList>
            <person name="Vogel A."/>
        </authorList>
    </citation>
    <scope>NUCLEOTIDE SEQUENCE [LARGE SCALE GENOMIC DNA]</scope>
</reference>
<evidence type="ECO:0000313" key="1">
    <source>
        <dbReference type="EMBL" id="VFQ61396.1"/>
    </source>
</evidence>
<gene>
    <name evidence="1" type="ORF">CCAM_LOCUS3172</name>
</gene>
<protein>
    <submittedName>
        <fullName evidence="1">Uncharacterized protein</fullName>
    </submittedName>
</protein>
<sequence>MDFGVLPMGFQVSSASIEDALRGQTCIHVLIDHCLCRFFLLDEDFDPSCTININEPSRGNGRAEIEFRA</sequence>
<evidence type="ECO:0000313" key="2">
    <source>
        <dbReference type="Proteomes" id="UP000595140"/>
    </source>
</evidence>
<dbReference type="Proteomes" id="UP000595140">
    <property type="component" value="Unassembled WGS sequence"/>
</dbReference>